<evidence type="ECO:0000313" key="2">
    <source>
        <dbReference type="Proteomes" id="UP000770717"/>
    </source>
</evidence>
<comment type="caution">
    <text evidence="1">The sequence shown here is derived from an EMBL/GenBank/DDBJ whole genome shotgun (WGS) entry which is preliminary data.</text>
</comment>
<gene>
    <name evidence="1" type="ORF">GDO78_018888</name>
</gene>
<keyword evidence="2" id="KW-1185">Reference proteome</keyword>
<reference evidence="1" key="1">
    <citation type="thesis" date="2020" institute="ProQuest LLC" country="789 East Eisenhower Parkway, Ann Arbor, MI, USA">
        <title>Comparative Genomics and Chromosome Evolution.</title>
        <authorList>
            <person name="Mudd A.B."/>
        </authorList>
    </citation>
    <scope>NUCLEOTIDE SEQUENCE</scope>
    <source>
        <strain evidence="1">HN-11 Male</strain>
        <tissue evidence="1">Kidney and liver</tissue>
    </source>
</reference>
<dbReference type="AlphaFoldDB" id="A0A8J6BEB7"/>
<name>A0A8J6BEB7_ELECQ</name>
<evidence type="ECO:0000313" key="1">
    <source>
        <dbReference type="EMBL" id="KAG9460893.1"/>
    </source>
</evidence>
<protein>
    <submittedName>
        <fullName evidence="1">Uncharacterized protein</fullName>
    </submittedName>
</protein>
<organism evidence="1 2">
    <name type="scientific">Eleutherodactylus coqui</name>
    <name type="common">Puerto Rican coqui</name>
    <dbReference type="NCBI Taxonomy" id="57060"/>
    <lineage>
        <taxon>Eukaryota</taxon>
        <taxon>Metazoa</taxon>
        <taxon>Chordata</taxon>
        <taxon>Craniata</taxon>
        <taxon>Vertebrata</taxon>
        <taxon>Euteleostomi</taxon>
        <taxon>Amphibia</taxon>
        <taxon>Batrachia</taxon>
        <taxon>Anura</taxon>
        <taxon>Neobatrachia</taxon>
        <taxon>Hyloidea</taxon>
        <taxon>Eleutherodactylidae</taxon>
        <taxon>Eleutherodactylinae</taxon>
        <taxon>Eleutherodactylus</taxon>
        <taxon>Eleutherodactylus</taxon>
    </lineage>
</organism>
<dbReference type="EMBL" id="WNTK01034437">
    <property type="protein sequence ID" value="KAG9460893.1"/>
    <property type="molecule type" value="Genomic_DNA"/>
</dbReference>
<dbReference type="OrthoDB" id="9987665at2759"/>
<proteinExistence type="predicted"/>
<dbReference type="Proteomes" id="UP000770717">
    <property type="component" value="Unassembled WGS sequence"/>
</dbReference>
<sequence length="87" mass="9834">MSPAMEDALAKGHMGIITTLAETCKRLESNQTAFVTHLMEAFHCSSPASRRVTCVPLFLSLMTYETYYKIEEEEKQLEHEVSPVIPD</sequence>
<accession>A0A8J6BEB7</accession>